<evidence type="ECO:0000313" key="2">
    <source>
        <dbReference type="Proteomes" id="UP001367508"/>
    </source>
</evidence>
<dbReference type="EMBL" id="JAYMYQ010000011">
    <property type="protein sequence ID" value="KAK7304923.1"/>
    <property type="molecule type" value="Genomic_DNA"/>
</dbReference>
<reference evidence="1 2" key="1">
    <citation type="submission" date="2024-01" db="EMBL/GenBank/DDBJ databases">
        <title>The genomes of 5 underutilized Papilionoideae crops provide insights into root nodulation and disease resistanc.</title>
        <authorList>
            <person name="Jiang F."/>
        </authorList>
    </citation>
    <scope>NUCLEOTIDE SEQUENCE [LARGE SCALE GENOMIC DNA]</scope>
    <source>
        <strain evidence="1">LVBAO_FW01</strain>
        <tissue evidence="1">Leaves</tissue>
    </source>
</reference>
<accession>A0AAN9PPH5</accession>
<organism evidence="1 2">
    <name type="scientific">Canavalia gladiata</name>
    <name type="common">Sword bean</name>
    <name type="synonym">Dolichos gladiatus</name>
    <dbReference type="NCBI Taxonomy" id="3824"/>
    <lineage>
        <taxon>Eukaryota</taxon>
        <taxon>Viridiplantae</taxon>
        <taxon>Streptophyta</taxon>
        <taxon>Embryophyta</taxon>
        <taxon>Tracheophyta</taxon>
        <taxon>Spermatophyta</taxon>
        <taxon>Magnoliopsida</taxon>
        <taxon>eudicotyledons</taxon>
        <taxon>Gunneridae</taxon>
        <taxon>Pentapetalae</taxon>
        <taxon>rosids</taxon>
        <taxon>fabids</taxon>
        <taxon>Fabales</taxon>
        <taxon>Fabaceae</taxon>
        <taxon>Papilionoideae</taxon>
        <taxon>50 kb inversion clade</taxon>
        <taxon>NPAAA clade</taxon>
        <taxon>indigoferoid/millettioid clade</taxon>
        <taxon>Phaseoleae</taxon>
        <taxon>Canavalia</taxon>
    </lineage>
</organism>
<comment type="caution">
    <text evidence="1">The sequence shown here is derived from an EMBL/GenBank/DDBJ whole genome shotgun (WGS) entry which is preliminary data.</text>
</comment>
<evidence type="ECO:0000313" key="1">
    <source>
        <dbReference type="EMBL" id="KAK7304923.1"/>
    </source>
</evidence>
<name>A0AAN9PPH5_CANGL</name>
<proteinExistence type="predicted"/>
<keyword evidence="2" id="KW-1185">Reference proteome</keyword>
<sequence length="153" mass="17199">MDFAWTKLIRKPYYARVGSQIVDQIHQGCPYRLFALDIVCGNPNKYSFDLLNTKAFQQPSSFPSQLPASQKIVRKQPKGGWSYYASWVSLANRCNIGISFKQALTHALSKFTSYTLHVCAASTTLAGVNASPYGMHDHRKHKSCSFARTSFLL</sequence>
<protein>
    <submittedName>
        <fullName evidence="1">Uncharacterized protein</fullName>
    </submittedName>
</protein>
<gene>
    <name evidence="1" type="ORF">VNO77_42817</name>
</gene>
<dbReference type="AlphaFoldDB" id="A0AAN9PPH5"/>
<dbReference type="Proteomes" id="UP001367508">
    <property type="component" value="Unassembled WGS sequence"/>
</dbReference>